<reference evidence="1 2" key="1">
    <citation type="submission" date="2021-01" db="EMBL/GenBank/DDBJ databases">
        <title>Genomic Encyclopedia of Type Strains, Phase IV (KMG-IV): sequencing the most valuable type-strain genomes for metagenomic binning, comparative biology and taxonomic classification.</title>
        <authorList>
            <person name="Goeker M."/>
        </authorList>
    </citation>
    <scope>NUCLEOTIDE SEQUENCE [LARGE SCALE GENOMIC DNA]</scope>
    <source>
        <strain evidence="1 2">DSM 103394</strain>
    </source>
</reference>
<keyword evidence="2" id="KW-1185">Reference proteome</keyword>
<evidence type="ECO:0000313" key="1">
    <source>
        <dbReference type="EMBL" id="MBP1083754.1"/>
    </source>
</evidence>
<dbReference type="EMBL" id="JAFDST010000007">
    <property type="protein sequence ID" value="MBP1083754.1"/>
    <property type="molecule type" value="Genomic_DNA"/>
</dbReference>
<name>A0ABS4D2A6_9BACI</name>
<accession>A0ABS4D2A6</accession>
<comment type="caution">
    <text evidence="1">The sequence shown here is derived from an EMBL/GenBank/DDBJ whole genome shotgun (WGS) entry which is preliminary data.</text>
</comment>
<proteinExistence type="predicted"/>
<sequence length="65" mass="7518">MVSHRTTVLVGSIPTPKFFYFYFRKAFLKGIYLFFDLKKFRGWKESLIPAVTTLGVMEGAHAKKT</sequence>
<dbReference type="Proteomes" id="UP000674416">
    <property type="component" value="Unassembled WGS sequence"/>
</dbReference>
<protein>
    <submittedName>
        <fullName evidence="1">Uncharacterized protein</fullName>
    </submittedName>
</protein>
<evidence type="ECO:0000313" key="2">
    <source>
        <dbReference type="Proteomes" id="UP000674416"/>
    </source>
</evidence>
<organism evidence="1 2">
    <name type="scientific">Bacillus capparidis</name>
    <dbReference type="NCBI Taxonomy" id="1840411"/>
    <lineage>
        <taxon>Bacteria</taxon>
        <taxon>Bacillati</taxon>
        <taxon>Bacillota</taxon>
        <taxon>Bacilli</taxon>
        <taxon>Bacillales</taxon>
        <taxon>Bacillaceae</taxon>
        <taxon>Bacillus</taxon>
    </lineage>
</organism>
<gene>
    <name evidence="1" type="ORF">JOC74_004301</name>
</gene>